<dbReference type="FunFam" id="3.20.20.70:FF:000120">
    <property type="entry name" value="Pyruvate carboxylase"/>
    <property type="match status" value="1"/>
</dbReference>
<keyword evidence="6 15" id="KW-0479">Metal-binding</keyword>
<dbReference type="InterPro" id="IPR011054">
    <property type="entry name" value="Rudment_hybrid_motif"/>
</dbReference>
<dbReference type="SUPFAM" id="SSF51230">
    <property type="entry name" value="Single hybrid motif"/>
    <property type="match status" value="1"/>
</dbReference>
<proteinExistence type="predicted"/>
<feature type="binding site" evidence="14">
    <location>
        <position position="872"/>
    </location>
    <ligand>
        <name>substrate</name>
    </ligand>
</feature>
<dbReference type="GO" id="GO:0046872">
    <property type="term" value="F:metal ion binding"/>
    <property type="evidence" value="ECO:0007669"/>
    <property type="project" value="UniProtKB-KW"/>
</dbReference>
<evidence type="ECO:0000256" key="8">
    <source>
        <dbReference type="ARBA" id="ARBA00022840"/>
    </source>
</evidence>
<dbReference type="InterPro" id="IPR011764">
    <property type="entry name" value="Biotin_carboxylation_dom"/>
</dbReference>
<comment type="function">
    <text evidence="12">Catalyzes a 2-step reaction, involving the ATP-dependent carboxylation of the covalently attached biotin in the first step and the transfer of the carboxyl group to pyruvate in the second.</text>
</comment>
<accession>A0A506XUL2</accession>
<dbReference type="NCBIfam" id="TIGR01235">
    <property type="entry name" value="pyruv_carbox"/>
    <property type="match status" value="1"/>
</dbReference>
<evidence type="ECO:0000256" key="13">
    <source>
        <dbReference type="PIRSR" id="PIRSR001594-1"/>
    </source>
</evidence>
<dbReference type="FunFam" id="3.30.1490.20:FF:000003">
    <property type="entry name" value="acetyl-CoA carboxylase isoform X1"/>
    <property type="match status" value="1"/>
</dbReference>
<dbReference type="NCBIfam" id="NF009554">
    <property type="entry name" value="PRK12999.1"/>
    <property type="match status" value="1"/>
</dbReference>
<dbReference type="InterPro" id="IPR055268">
    <property type="entry name" value="PCB-like"/>
</dbReference>
<dbReference type="Pfam" id="PF02786">
    <property type="entry name" value="CPSase_L_D2"/>
    <property type="match status" value="1"/>
</dbReference>
<dbReference type="GO" id="GO:0005524">
    <property type="term" value="F:ATP binding"/>
    <property type="evidence" value="ECO:0007669"/>
    <property type="project" value="UniProtKB-UniRule"/>
</dbReference>
<evidence type="ECO:0000256" key="4">
    <source>
        <dbReference type="ARBA" id="ARBA00022432"/>
    </source>
</evidence>
<keyword evidence="10" id="KW-0511">Multifunctional enzyme</keyword>
<keyword evidence="8 12" id="KW-0067">ATP-binding</keyword>
<keyword evidence="5 12" id="KW-0436">Ligase</keyword>
<feature type="active site" evidence="13">
    <location>
        <position position="296"/>
    </location>
</feature>
<dbReference type="EMBL" id="VHQG01000002">
    <property type="protein sequence ID" value="TPW76401.1"/>
    <property type="molecule type" value="Genomic_DNA"/>
</dbReference>
<keyword evidence="4" id="KW-0312">Gluconeogenesis</keyword>
<evidence type="ECO:0000313" key="21">
    <source>
        <dbReference type="EMBL" id="TPW76401.1"/>
    </source>
</evidence>
<dbReference type="SUPFAM" id="SSF89000">
    <property type="entry name" value="post-HMGL domain-like"/>
    <property type="match status" value="1"/>
</dbReference>
<dbReference type="RefSeq" id="WP_141163756.1">
    <property type="nucleotide sequence ID" value="NZ_VHQG01000002.1"/>
</dbReference>
<keyword evidence="22" id="KW-1185">Reference proteome</keyword>
<dbReference type="SUPFAM" id="SSF51246">
    <property type="entry name" value="Rudiment single hybrid motif"/>
    <property type="match status" value="1"/>
</dbReference>
<dbReference type="CDD" id="cd07937">
    <property type="entry name" value="DRE_TIM_PC_TC_5S"/>
    <property type="match status" value="1"/>
</dbReference>
<dbReference type="SUPFAM" id="SSF51569">
    <property type="entry name" value="Aldolase"/>
    <property type="match status" value="1"/>
</dbReference>
<evidence type="ECO:0000256" key="15">
    <source>
        <dbReference type="PIRSR" id="PIRSR001594-3"/>
    </source>
</evidence>
<feature type="binding site" evidence="14">
    <location>
        <position position="117"/>
    </location>
    <ligand>
        <name>ATP</name>
        <dbReference type="ChEBI" id="CHEBI:30616"/>
    </ligand>
</feature>
<dbReference type="InterPro" id="IPR003379">
    <property type="entry name" value="Carboxylase_cons_dom"/>
</dbReference>
<evidence type="ECO:0000256" key="10">
    <source>
        <dbReference type="ARBA" id="ARBA00023268"/>
    </source>
</evidence>
<comment type="catalytic activity">
    <reaction evidence="12">
        <text>hydrogencarbonate + pyruvate + ATP = oxaloacetate + ADP + phosphate + H(+)</text>
        <dbReference type="Rhea" id="RHEA:20844"/>
        <dbReference type="ChEBI" id="CHEBI:15361"/>
        <dbReference type="ChEBI" id="CHEBI:15378"/>
        <dbReference type="ChEBI" id="CHEBI:16452"/>
        <dbReference type="ChEBI" id="CHEBI:17544"/>
        <dbReference type="ChEBI" id="CHEBI:30616"/>
        <dbReference type="ChEBI" id="CHEBI:43474"/>
        <dbReference type="ChEBI" id="CHEBI:456216"/>
        <dbReference type="EC" id="6.4.1.1"/>
    </reaction>
</comment>
<dbReference type="InterPro" id="IPR005482">
    <property type="entry name" value="Biotin_COase_C"/>
</dbReference>
<evidence type="ECO:0000256" key="6">
    <source>
        <dbReference type="ARBA" id="ARBA00022723"/>
    </source>
</evidence>
<feature type="domain" description="Biotin carboxylation" evidence="19">
    <location>
        <begin position="1"/>
        <end position="454"/>
    </location>
</feature>
<dbReference type="InterPro" id="IPR016185">
    <property type="entry name" value="PreATP-grasp_dom_sf"/>
</dbReference>
<feature type="domain" description="Pyruvate carboxyltransferase" evidence="20">
    <location>
        <begin position="529"/>
        <end position="798"/>
    </location>
</feature>
<dbReference type="Pfam" id="PF02785">
    <property type="entry name" value="Biotin_carb_C"/>
    <property type="match status" value="1"/>
</dbReference>
<evidence type="ECO:0000256" key="11">
    <source>
        <dbReference type="ARBA" id="ARBA00048501"/>
    </source>
</evidence>
<dbReference type="Proteomes" id="UP000316252">
    <property type="component" value="Unassembled WGS sequence"/>
</dbReference>
<feature type="binding site" evidence="15">
    <location>
        <position position="739"/>
    </location>
    <ligand>
        <name>Mn(2+)</name>
        <dbReference type="ChEBI" id="CHEBI:29035"/>
    </ligand>
</feature>
<dbReference type="FunFam" id="2.40.50.100:FF:000003">
    <property type="entry name" value="Acetyl-CoA carboxylase biotin carboxyl carrier protein"/>
    <property type="match status" value="1"/>
</dbReference>
<evidence type="ECO:0000256" key="2">
    <source>
        <dbReference type="ARBA" id="ARBA00004742"/>
    </source>
</evidence>
<feature type="domain" description="ATP-grasp" evidence="18">
    <location>
        <begin position="121"/>
        <end position="321"/>
    </location>
</feature>
<dbReference type="GO" id="GO:0004736">
    <property type="term" value="F:pyruvate carboxylase activity"/>
    <property type="evidence" value="ECO:0007669"/>
    <property type="project" value="UniProtKB-EC"/>
</dbReference>
<keyword evidence="7 12" id="KW-0547">Nucleotide-binding</keyword>
<dbReference type="Pfam" id="PF00682">
    <property type="entry name" value="HMGL-like"/>
    <property type="match status" value="1"/>
</dbReference>
<evidence type="ECO:0000256" key="12">
    <source>
        <dbReference type="PIRNR" id="PIRNR001594"/>
    </source>
</evidence>
<evidence type="ECO:0000259" key="19">
    <source>
        <dbReference type="PROSITE" id="PS50979"/>
    </source>
</evidence>
<dbReference type="InterPro" id="IPR005479">
    <property type="entry name" value="CPAse_ATP-bd"/>
</dbReference>
<dbReference type="SMART" id="SM00878">
    <property type="entry name" value="Biotin_carb_C"/>
    <property type="match status" value="1"/>
</dbReference>
<dbReference type="InterPro" id="IPR000891">
    <property type="entry name" value="PYR_CT"/>
</dbReference>
<dbReference type="PANTHER" id="PTHR43778:SF2">
    <property type="entry name" value="PYRUVATE CARBOXYLASE, MITOCHONDRIAL"/>
    <property type="match status" value="1"/>
</dbReference>
<comment type="caution">
    <text evidence="21">The sequence shown here is derived from an EMBL/GenBank/DDBJ whole genome shotgun (WGS) entry which is preliminary data.</text>
</comment>
<comment type="cofactor">
    <cofactor evidence="1 12">
        <name>biotin</name>
        <dbReference type="ChEBI" id="CHEBI:57586"/>
    </cofactor>
</comment>
<dbReference type="InterPro" id="IPR011761">
    <property type="entry name" value="ATP-grasp"/>
</dbReference>
<dbReference type="Gene3D" id="3.20.20.70">
    <property type="entry name" value="Aldolase class I"/>
    <property type="match status" value="1"/>
</dbReference>
<evidence type="ECO:0000259" key="17">
    <source>
        <dbReference type="PROSITE" id="PS50968"/>
    </source>
</evidence>
<dbReference type="InterPro" id="IPR005481">
    <property type="entry name" value="BC-like_N"/>
</dbReference>
<evidence type="ECO:0000256" key="16">
    <source>
        <dbReference type="PIRSR" id="PIRSR001594-4"/>
    </source>
</evidence>
<dbReference type="PROSITE" id="PS50979">
    <property type="entry name" value="BC"/>
    <property type="match status" value="1"/>
</dbReference>
<dbReference type="Pfam" id="PF00364">
    <property type="entry name" value="Biotin_lipoyl"/>
    <property type="match status" value="1"/>
</dbReference>
<feature type="modified residue" description="N6-carboxylysine" evidence="16">
    <location>
        <position position="708"/>
    </location>
</feature>
<dbReference type="PROSITE" id="PS50968">
    <property type="entry name" value="BIOTINYL_LIPOYL"/>
    <property type="match status" value="1"/>
</dbReference>
<dbReference type="PROSITE" id="PS50991">
    <property type="entry name" value="PYR_CT"/>
    <property type="match status" value="1"/>
</dbReference>
<dbReference type="PROSITE" id="PS00867">
    <property type="entry name" value="CPSASE_2"/>
    <property type="match status" value="1"/>
</dbReference>
<feature type="domain" description="Lipoyl-binding" evidence="17">
    <location>
        <begin position="1049"/>
        <end position="1132"/>
    </location>
</feature>
<dbReference type="PROSITE" id="PS00188">
    <property type="entry name" value="BIOTIN"/>
    <property type="match status" value="1"/>
</dbReference>
<dbReference type="GO" id="GO:0005737">
    <property type="term" value="C:cytoplasm"/>
    <property type="evidence" value="ECO:0007669"/>
    <property type="project" value="TreeGrafter"/>
</dbReference>
<gene>
    <name evidence="21" type="ORF">FJ657_11555</name>
</gene>
<evidence type="ECO:0000256" key="9">
    <source>
        <dbReference type="ARBA" id="ARBA00023267"/>
    </source>
</evidence>
<dbReference type="AlphaFoldDB" id="A0A506XUL2"/>
<dbReference type="GO" id="GO:0004075">
    <property type="term" value="F:biotin carboxylase activity"/>
    <property type="evidence" value="ECO:0007669"/>
    <property type="project" value="UniProtKB-EC"/>
</dbReference>
<dbReference type="FunFam" id="3.40.50.20:FF:000010">
    <property type="entry name" value="Propionyl-CoA carboxylase subunit alpha"/>
    <property type="match status" value="1"/>
</dbReference>
<dbReference type="Gene3D" id="3.10.600.10">
    <property type="entry name" value="pyruvate carboxylase f1077a mutant domain"/>
    <property type="match status" value="1"/>
</dbReference>
<evidence type="ECO:0000256" key="7">
    <source>
        <dbReference type="ARBA" id="ARBA00022741"/>
    </source>
</evidence>
<dbReference type="EC" id="6.4.1.1" evidence="3 12"/>
<dbReference type="InterPro" id="IPR001882">
    <property type="entry name" value="Biotin_BS"/>
</dbReference>
<evidence type="ECO:0000313" key="22">
    <source>
        <dbReference type="Proteomes" id="UP000316252"/>
    </source>
</evidence>
<dbReference type="SUPFAM" id="SSF52440">
    <property type="entry name" value="PreATP-grasp domain"/>
    <property type="match status" value="1"/>
</dbReference>
<dbReference type="PROSITE" id="PS50975">
    <property type="entry name" value="ATP_GRASP"/>
    <property type="match status" value="1"/>
</dbReference>
<evidence type="ECO:0000256" key="14">
    <source>
        <dbReference type="PIRSR" id="PIRSR001594-2"/>
    </source>
</evidence>
<dbReference type="UniPathway" id="UPA00138"/>
<evidence type="ECO:0000259" key="20">
    <source>
        <dbReference type="PROSITE" id="PS50991"/>
    </source>
</evidence>
<feature type="binding site" evidence="14">
    <location>
        <position position="610"/>
    </location>
    <ligand>
        <name>substrate</name>
    </ligand>
</feature>
<comment type="catalytic activity">
    <reaction evidence="11">
        <text>N(6)-biotinyl-L-lysyl-[protein] + hydrogencarbonate + ATP = N(6)-carboxybiotinyl-L-lysyl-[protein] + ADP + phosphate + H(+)</text>
        <dbReference type="Rhea" id="RHEA:13501"/>
        <dbReference type="Rhea" id="RHEA-COMP:10505"/>
        <dbReference type="Rhea" id="RHEA-COMP:10506"/>
        <dbReference type="ChEBI" id="CHEBI:15378"/>
        <dbReference type="ChEBI" id="CHEBI:17544"/>
        <dbReference type="ChEBI" id="CHEBI:30616"/>
        <dbReference type="ChEBI" id="CHEBI:43474"/>
        <dbReference type="ChEBI" id="CHEBI:83144"/>
        <dbReference type="ChEBI" id="CHEBI:83145"/>
        <dbReference type="ChEBI" id="CHEBI:456216"/>
        <dbReference type="EC" id="6.3.4.14"/>
    </reaction>
    <physiologicalReaction direction="left-to-right" evidence="11">
        <dbReference type="Rhea" id="RHEA:13502"/>
    </physiologicalReaction>
</comment>
<dbReference type="OrthoDB" id="9760256at2"/>
<evidence type="ECO:0000256" key="3">
    <source>
        <dbReference type="ARBA" id="ARBA00013057"/>
    </source>
</evidence>
<keyword evidence="21" id="KW-0670">Pyruvate</keyword>
<dbReference type="PIRSF" id="PIRSF001594">
    <property type="entry name" value="Pyruv_carbox"/>
    <property type="match status" value="1"/>
</dbReference>
<dbReference type="InterPro" id="IPR005930">
    <property type="entry name" value="Pyruv_COase"/>
</dbReference>
<evidence type="ECO:0000256" key="1">
    <source>
        <dbReference type="ARBA" id="ARBA00001953"/>
    </source>
</evidence>
<evidence type="ECO:0000256" key="5">
    <source>
        <dbReference type="ARBA" id="ARBA00022598"/>
    </source>
</evidence>
<keyword evidence="9 12" id="KW-0092">Biotin</keyword>
<comment type="pathway">
    <text evidence="2">Carbohydrate biosynthesis; gluconeogenesis.</text>
</comment>
<dbReference type="Gene3D" id="2.40.50.100">
    <property type="match status" value="1"/>
</dbReference>
<dbReference type="NCBIfam" id="NF006761">
    <property type="entry name" value="PRK09282.1"/>
    <property type="match status" value="1"/>
</dbReference>
<name>A0A506XUL2_9MICO</name>
<dbReference type="Pfam" id="PF00289">
    <property type="entry name" value="Biotin_carb_N"/>
    <property type="match status" value="1"/>
</dbReference>
<feature type="binding site" evidence="15">
    <location>
        <position position="538"/>
    </location>
    <ligand>
        <name>Mn(2+)</name>
        <dbReference type="ChEBI" id="CHEBI:29035"/>
    </ligand>
</feature>
<feature type="binding site" description="via carbamate group" evidence="15">
    <location>
        <position position="708"/>
    </location>
    <ligand>
        <name>Mn(2+)</name>
        <dbReference type="ChEBI" id="CHEBI:29035"/>
    </ligand>
</feature>
<dbReference type="GO" id="GO:0006094">
    <property type="term" value="P:gluconeogenesis"/>
    <property type="evidence" value="ECO:0007669"/>
    <property type="project" value="UniProtKB-UniPathway"/>
</dbReference>
<organism evidence="21 22">
    <name type="scientific">Schumannella soli</name>
    <dbReference type="NCBI Taxonomy" id="2590779"/>
    <lineage>
        <taxon>Bacteria</taxon>
        <taxon>Bacillati</taxon>
        <taxon>Actinomycetota</taxon>
        <taxon>Actinomycetes</taxon>
        <taxon>Micrococcales</taxon>
        <taxon>Microbacteriaceae</taxon>
        <taxon>Schumannella</taxon>
    </lineage>
</organism>
<feature type="binding site" evidence="14">
    <location>
        <position position="200"/>
    </location>
    <ligand>
        <name>ATP</name>
        <dbReference type="ChEBI" id="CHEBI:30616"/>
    </ligand>
</feature>
<dbReference type="Pfam" id="PF02436">
    <property type="entry name" value="PYC_OADA"/>
    <property type="match status" value="1"/>
</dbReference>
<feature type="modified residue" description="N6-biotinyllysine" evidence="16">
    <location>
        <position position="1098"/>
    </location>
</feature>
<dbReference type="InterPro" id="IPR000089">
    <property type="entry name" value="Biotin_lipoyl"/>
</dbReference>
<feature type="binding site" evidence="15">
    <location>
        <position position="737"/>
    </location>
    <ligand>
        <name>Mn(2+)</name>
        <dbReference type="ChEBI" id="CHEBI:29035"/>
    </ligand>
</feature>
<dbReference type="SUPFAM" id="SSF56059">
    <property type="entry name" value="Glutathione synthetase ATP-binding domain-like"/>
    <property type="match status" value="1"/>
</dbReference>
<sequence>MFSKILVANRGEIAIRAFRAAYELGAKTVAVYPWEDRNSAHRLKADESYLIGEKGHPVRAYLDVNEIIRVAKLSGADAIYPGYGFLSENPDLAQAAADAGITFIGPPSRVLEMAGNKVTAKQHAIEAGVPVLDSSPATTDIELLLSEADRIGFPVFAKAVAGGGGRGMRRVERREDLREALEAAMREADSAFGDPTMFLEQAVLRPRHIEVQILADGHGNTMHLFERDCSIQRRNQKVVEIAPAPNLDQSIRDALYRDAVAFAESIGYVNAGTVEFLLDTVGDRAGQHVFIEMNPRIQVEHTVTEEVTDVDLVQSQMRIAAGESLGDLGLSQETVQLHGAAIQTRITTEDPAAGFRPDTGKITNYRSPGGAGIRLDGGTVQTGAQISPHFDSMLAKMTARGRDFSAAVARSKRGLAEFRIRGVSTNIPFVQGVLDDPAFAKGDLSTLFIEERPELLAGRPSRDRGTKVLNWLADVTVNQPNGEGAHLVAPAEKLPRLDLTTEPPAGSRQRLLELGPQGFAKALREQKALAVTDTTFRDAHQSLLATRVRTQDLVQVLPYVARSTPQLLSVEAWGGATYDVALRFLGEDPWERLDALRTALPNVAIQMLLRGRNTVGYTPYPTEVTDAFVAEAAASGIDIFRIFDALNDVDQMRPAIDAVLATGSTVAEVALCYTGDLLDPDEKLYTLDYYLKLAERIVDAGAHILAIKDMAGLLRAGAAEKLVGALRSEFDLPVHVHTHDTAGGQLATLLAASNAGADAVDAASAPMSGTTSQPSLSALVAATAHTDRDTGISLKAVSDLEPYWEAVRSAYKPFESGLPGPTGRVYKHEIPGGQLSNLRQQAIALGLAEHFEKIEDYYAAASEMLGRPPKVTPSSKVVGDLALALVAADADPKDFAENPSKYDIPDSVIGFMAGELGDLPGGWPEPLRSKVLAGREVKIGVTPLEGGDLAVLKGDSAGRRARLNHLLFPAPTRQFDQLRELFDDLSVIDTIDYLYGLKPGVEHVVEIEQGVRLLIGLEAIGEADDKGMRTVMTTLNGQLRPVYVRDRGIKVETVSAEKADSSKPGQVAAPFSGVVTLKVAEGDSVEPGQAVATIEAMKMEAAITSPVGGTVRRLAIPTTQQVDAGDLLVVVEG</sequence>
<dbReference type="CDD" id="cd06850">
    <property type="entry name" value="biotinyl_domain"/>
    <property type="match status" value="1"/>
</dbReference>
<dbReference type="PANTHER" id="PTHR43778">
    <property type="entry name" value="PYRUVATE CARBOXYLASE"/>
    <property type="match status" value="1"/>
</dbReference>
<protein>
    <recommendedName>
        <fullName evidence="3 12">Pyruvate carboxylase</fullName>
        <ecNumber evidence="3 12">6.4.1.1</ecNumber>
    </recommendedName>
</protein>
<dbReference type="InterPro" id="IPR011053">
    <property type="entry name" value="Single_hybrid_motif"/>
</dbReference>
<dbReference type="Gene3D" id="3.30.470.20">
    <property type="entry name" value="ATP-grasp fold, B domain"/>
    <property type="match status" value="1"/>
</dbReference>
<dbReference type="InterPro" id="IPR013785">
    <property type="entry name" value="Aldolase_TIM"/>
</dbReference>
<evidence type="ECO:0000259" key="18">
    <source>
        <dbReference type="PROSITE" id="PS50975"/>
    </source>
</evidence>
<reference evidence="21 22" key="1">
    <citation type="submission" date="2019-06" db="EMBL/GenBank/DDBJ databases">
        <authorList>
            <person name="Li F."/>
        </authorList>
    </citation>
    <scope>NUCLEOTIDE SEQUENCE [LARGE SCALE GENOMIC DNA]</scope>
    <source>
        <strain evidence="21 22">10F1D-1</strain>
    </source>
</reference>